<evidence type="ECO:0000313" key="3">
    <source>
        <dbReference type="WBParaSite" id="nRc.2.0.1.t01624-RA"/>
    </source>
</evidence>
<protein>
    <submittedName>
        <fullName evidence="3">Uncharacterized protein</fullName>
    </submittedName>
</protein>
<dbReference type="AlphaFoldDB" id="A0A915HJK6"/>
<keyword evidence="1" id="KW-0812">Transmembrane</keyword>
<dbReference type="WBParaSite" id="nRc.2.0.1.t01624-RA">
    <property type="protein sequence ID" value="nRc.2.0.1.t01624-RA"/>
    <property type="gene ID" value="nRc.2.0.1.g01624"/>
</dbReference>
<accession>A0A915HJK6</accession>
<proteinExistence type="predicted"/>
<evidence type="ECO:0000256" key="1">
    <source>
        <dbReference type="SAM" id="Phobius"/>
    </source>
</evidence>
<name>A0A915HJK6_ROMCU</name>
<evidence type="ECO:0000313" key="2">
    <source>
        <dbReference type="Proteomes" id="UP000887565"/>
    </source>
</evidence>
<keyword evidence="1" id="KW-0472">Membrane</keyword>
<organism evidence="2 3">
    <name type="scientific">Romanomermis culicivorax</name>
    <name type="common">Nematode worm</name>
    <dbReference type="NCBI Taxonomy" id="13658"/>
    <lineage>
        <taxon>Eukaryota</taxon>
        <taxon>Metazoa</taxon>
        <taxon>Ecdysozoa</taxon>
        <taxon>Nematoda</taxon>
        <taxon>Enoplea</taxon>
        <taxon>Dorylaimia</taxon>
        <taxon>Mermithida</taxon>
        <taxon>Mermithoidea</taxon>
        <taxon>Mermithidae</taxon>
        <taxon>Romanomermis</taxon>
    </lineage>
</organism>
<keyword evidence="2" id="KW-1185">Reference proteome</keyword>
<sequence>MGVHQHMSPCRWEDEASHYPLGDWRAKVQKVPREMKDDRNIMKAGKRTNYHQWVAASVDSPTHTHIYIIILLLLFIILLLYHLRNKGKPESSYAGSKAKDTYVLCNLLVMRKLRRKMYLKQKMR</sequence>
<dbReference type="Proteomes" id="UP000887565">
    <property type="component" value="Unplaced"/>
</dbReference>
<keyword evidence="1" id="KW-1133">Transmembrane helix</keyword>
<feature type="transmembrane region" description="Helical" evidence="1">
    <location>
        <begin position="64"/>
        <end position="83"/>
    </location>
</feature>
<reference evidence="3" key="1">
    <citation type="submission" date="2022-11" db="UniProtKB">
        <authorList>
            <consortium name="WormBaseParasite"/>
        </authorList>
    </citation>
    <scope>IDENTIFICATION</scope>
</reference>